<organism evidence="1 2">
    <name type="scientific">Kibdelosporangium lantanae</name>
    <dbReference type="NCBI Taxonomy" id="1497396"/>
    <lineage>
        <taxon>Bacteria</taxon>
        <taxon>Bacillati</taxon>
        <taxon>Actinomycetota</taxon>
        <taxon>Actinomycetes</taxon>
        <taxon>Pseudonocardiales</taxon>
        <taxon>Pseudonocardiaceae</taxon>
        <taxon>Kibdelosporangium</taxon>
    </lineage>
</organism>
<sequence length="114" mass="12353">MTTGDKIARALAERLRESAGEGWSTTTLQLQVAGGAISLNSWTDVEPYTRVDLGSLNETLLALPHGTVEISLQSTGEYTYTSCPGHEVSNGWVILDPDYRYPGHPLPDATSPDY</sequence>
<proteinExistence type="predicted"/>
<name>A0ABW3MHK6_9PSEU</name>
<dbReference type="EMBL" id="JBHTIS010002651">
    <property type="protein sequence ID" value="MFD1050162.1"/>
    <property type="molecule type" value="Genomic_DNA"/>
</dbReference>
<protein>
    <submittedName>
        <fullName evidence="1">Uncharacterized protein</fullName>
    </submittedName>
</protein>
<feature type="non-terminal residue" evidence="1">
    <location>
        <position position="114"/>
    </location>
</feature>
<keyword evidence="2" id="KW-1185">Reference proteome</keyword>
<dbReference type="Proteomes" id="UP001597045">
    <property type="component" value="Unassembled WGS sequence"/>
</dbReference>
<evidence type="ECO:0000313" key="2">
    <source>
        <dbReference type="Proteomes" id="UP001597045"/>
    </source>
</evidence>
<gene>
    <name evidence="1" type="ORF">ACFQ1S_33885</name>
</gene>
<comment type="caution">
    <text evidence="1">The sequence shown here is derived from an EMBL/GenBank/DDBJ whole genome shotgun (WGS) entry which is preliminary data.</text>
</comment>
<evidence type="ECO:0000313" key="1">
    <source>
        <dbReference type="EMBL" id="MFD1050162.1"/>
    </source>
</evidence>
<accession>A0ABW3MHK6</accession>
<reference evidence="2" key="1">
    <citation type="journal article" date="2019" name="Int. J. Syst. Evol. Microbiol.">
        <title>The Global Catalogue of Microorganisms (GCM) 10K type strain sequencing project: providing services to taxonomists for standard genome sequencing and annotation.</title>
        <authorList>
            <consortium name="The Broad Institute Genomics Platform"/>
            <consortium name="The Broad Institute Genome Sequencing Center for Infectious Disease"/>
            <person name="Wu L."/>
            <person name="Ma J."/>
        </authorList>
    </citation>
    <scope>NUCLEOTIDE SEQUENCE [LARGE SCALE GENOMIC DNA]</scope>
    <source>
        <strain evidence="2">JCM 31486</strain>
    </source>
</reference>